<dbReference type="EMBL" id="JACRSW010000040">
    <property type="protein sequence ID" value="MBC8558315.1"/>
    <property type="molecule type" value="Genomic_DNA"/>
</dbReference>
<dbReference type="CDD" id="cd02619">
    <property type="entry name" value="Peptidase_C1"/>
    <property type="match status" value="1"/>
</dbReference>
<dbReference type="RefSeq" id="WP_249305717.1">
    <property type="nucleotide sequence ID" value="NZ_JACRSW010000040.1"/>
</dbReference>
<evidence type="ECO:0000256" key="3">
    <source>
        <dbReference type="SAM" id="SignalP"/>
    </source>
</evidence>
<feature type="chain" id="PRO_5046503823" evidence="3">
    <location>
        <begin position="32"/>
        <end position="758"/>
    </location>
</feature>
<feature type="region of interest" description="Disordered" evidence="2">
    <location>
        <begin position="541"/>
        <end position="599"/>
    </location>
</feature>
<evidence type="ECO:0000259" key="5">
    <source>
        <dbReference type="SMART" id="SM00645"/>
    </source>
</evidence>
<dbReference type="Pfam" id="PF02368">
    <property type="entry name" value="Big_2"/>
    <property type="match status" value="2"/>
</dbReference>
<dbReference type="InterPro" id="IPR038765">
    <property type="entry name" value="Papain-like_cys_pep_sf"/>
</dbReference>
<feature type="domain" description="BIG2" evidence="4">
    <location>
        <begin position="678"/>
        <end position="755"/>
    </location>
</feature>
<reference evidence="6 7" key="1">
    <citation type="submission" date="2020-08" db="EMBL/GenBank/DDBJ databases">
        <title>Genome public.</title>
        <authorList>
            <person name="Liu C."/>
            <person name="Sun Q."/>
        </authorList>
    </citation>
    <scope>NUCLEOTIDE SEQUENCE [LARGE SCALE GENOMIC DNA]</scope>
    <source>
        <strain evidence="6 7">BX3</strain>
    </source>
</reference>
<dbReference type="InterPro" id="IPR025660">
    <property type="entry name" value="Pept_his_AS"/>
</dbReference>
<dbReference type="Gene3D" id="3.90.70.10">
    <property type="entry name" value="Cysteine proteinases"/>
    <property type="match status" value="1"/>
</dbReference>
<dbReference type="Proteomes" id="UP000637513">
    <property type="component" value="Unassembled WGS sequence"/>
</dbReference>
<protein>
    <submittedName>
        <fullName evidence="6">Ig-like domain-containing protein</fullName>
    </submittedName>
</protein>
<dbReference type="InterPro" id="IPR040528">
    <property type="entry name" value="Lectin-like"/>
</dbReference>
<dbReference type="Gene3D" id="2.60.40.1080">
    <property type="match status" value="2"/>
</dbReference>
<organism evidence="6 7">
    <name type="scientific">Jutongia hominis</name>
    <dbReference type="NCBI Taxonomy" id="2763664"/>
    <lineage>
        <taxon>Bacteria</taxon>
        <taxon>Bacillati</taxon>
        <taxon>Bacillota</taxon>
        <taxon>Clostridia</taxon>
        <taxon>Lachnospirales</taxon>
        <taxon>Lachnospiraceae</taxon>
        <taxon>Jutongia</taxon>
    </lineage>
</organism>
<dbReference type="InterPro" id="IPR003343">
    <property type="entry name" value="Big_2"/>
</dbReference>
<dbReference type="PROSITE" id="PS00139">
    <property type="entry name" value="THIOL_PROTEASE_CYS"/>
    <property type="match status" value="1"/>
</dbReference>
<evidence type="ECO:0000256" key="1">
    <source>
        <dbReference type="ARBA" id="ARBA00008455"/>
    </source>
</evidence>
<dbReference type="PROSITE" id="PS00639">
    <property type="entry name" value="THIOL_PROTEASE_HIS"/>
    <property type="match status" value="1"/>
</dbReference>
<dbReference type="SUPFAM" id="SSF54001">
    <property type="entry name" value="Cysteine proteinases"/>
    <property type="match status" value="1"/>
</dbReference>
<feature type="domain" description="BIG2" evidence="4">
    <location>
        <begin position="598"/>
        <end position="673"/>
    </location>
</feature>
<dbReference type="InterPro" id="IPR013128">
    <property type="entry name" value="Peptidase_C1A"/>
</dbReference>
<sequence length="758" mass="81343">MKHLYKRFFPTVFATALVISSVPVYPSAAQADTSSDNVKILTRVYDTTNDSLLHYHYEDTNGNVVSLNDNTAITSSSKKKATALPSSYDLRTQNAVTSIKDQGVTGSCWTFGAIKALESNLIMQGLGSADQTDLSESHLAWYTYHTSSIANDLLAGEGCLVSHYHSSPSVSQNAAAYMLGGNALSAAFTLARGSGAVNESTAPFSADTINRLNSMASSMNAAGDSLFYQKDYILTDASCYDNSSHNTIKNVLMENGALDVAFYYSKNYDHTTSAGTAYYQEKYTDDTVMDPDLTAASYANHCVTIVGWDDNYSKENFGTYQPSSDGAWLIANNYGSDYGDDGYFWISYEEPTLTEFYSFKAASASTYDNAYQYDGFGWGNAISSGNTSTLAANIFTANTDYNQNLDSVGIYTIEDNQPYTISIYKNISGNVPTNGTLVETVSGTQAYNGYHVITLDQSVSLNAGETFSVVISYDKTSNVSGYIPIEGGSYDDGSTKVTYTSQSNQSFLYLDNQWSDLSDYDSRNDLENNVCLKAFTTNTSKADNTTNSNNSSNNNSAGSSQNTTTGNSSNNTQSSSNGINTKSSTTNNTTAHTNNSQTTQKIAFSSSKLTLGAKESYSLSSLLKTNTTGSVSYQSSKSSVAAISRSGKITTKKRGSATITASLSNGAKASIKITVKKAPSKVMLSPSGSKKIKKGKKLSLKVKLSKGSASRTMRYTSSKPSVASVSSNGKIKAKKKGTAIITAKTYNNKKAKLKIIVK</sequence>
<evidence type="ECO:0000313" key="6">
    <source>
        <dbReference type="EMBL" id="MBC8558315.1"/>
    </source>
</evidence>
<dbReference type="SMART" id="SM00645">
    <property type="entry name" value="Pept_C1"/>
    <property type="match status" value="1"/>
</dbReference>
<accession>A0ABR7MWY9</accession>
<dbReference type="InterPro" id="IPR008964">
    <property type="entry name" value="Invasin/intimin_cell_adhesion"/>
</dbReference>
<dbReference type="InterPro" id="IPR000668">
    <property type="entry name" value="Peptidase_C1A_C"/>
</dbReference>
<gene>
    <name evidence="6" type="ORF">H8700_11465</name>
</gene>
<dbReference type="PANTHER" id="PTHR12411">
    <property type="entry name" value="CYSTEINE PROTEASE FAMILY C1-RELATED"/>
    <property type="match status" value="1"/>
</dbReference>
<evidence type="ECO:0000256" key="2">
    <source>
        <dbReference type="SAM" id="MobiDB-lite"/>
    </source>
</evidence>
<proteinExistence type="inferred from homology"/>
<dbReference type="Pfam" id="PF18560">
    <property type="entry name" value="Lectin_like"/>
    <property type="match status" value="1"/>
</dbReference>
<comment type="caution">
    <text evidence="6">The sequence shown here is derived from an EMBL/GenBank/DDBJ whole genome shotgun (WGS) entry which is preliminary data.</text>
</comment>
<dbReference type="SUPFAM" id="SSF49373">
    <property type="entry name" value="Invasin/intimin cell-adhesion fragments"/>
    <property type="match status" value="2"/>
</dbReference>
<dbReference type="Pfam" id="PF00112">
    <property type="entry name" value="Peptidase_C1"/>
    <property type="match status" value="2"/>
</dbReference>
<keyword evidence="7" id="KW-1185">Reference proteome</keyword>
<feature type="signal peptide" evidence="3">
    <location>
        <begin position="1"/>
        <end position="31"/>
    </location>
</feature>
<dbReference type="SMART" id="SM00635">
    <property type="entry name" value="BID_2"/>
    <property type="match status" value="2"/>
</dbReference>
<keyword evidence="3" id="KW-0732">Signal</keyword>
<dbReference type="InterPro" id="IPR000169">
    <property type="entry name" value="Pept_cys_AS"/>
</dbReference>
<evidence type="ECO:0000259" key="4">
    <source>
        <dbReference type="SMART" id="SM00635"/>
    </source>
</evidence>
<evidence type="ECO:0000313" key="7">
    <source>
        <dbReference type="Proteomes" id="UP000637513"/>
    </source>
</evidence>
<feature type="domain" description="Peptidase C1A papain C-terminal" evidence="5">
    <location>
        <begin position="84"/>
        <end position="366"/>
    </location>
</feature>
<comment type="similarity">
    <text evidence="1">Belongs to the peptidase C1 family.</text>
</comment>
<name>A0ABR7MWY9_9FIRM</name>